<keyword evidence="3" id="KW-1003">Cell membrane</keyword>
<evidence type="ECO:0000256" key="9">
    <source>
        <dbReference type="SAM" id="Phobius"/>
    </source>
</evidence>
<dbReference type="Proteomes" id="UP000035996">
    <property type="component" value="Unassembled WGS sequence"/>
</dbReference>
<dbReference type="GO" id="GO:0022857">
    <property type="term" value="F:transmembrane transporter activity"/>
    <property type="evidence" value="ECO:0007669"/>
    <property type="project" value="TreeGrafter"/>
</dbReference>
<keyword evidence="4" id="KW-0997">Cell inner membrane</keyword>
<keyword evidence="5 9" id="KW-0812">Transmembrane</keyword>
<name>A0A0J6CKU3_9BACL</name>
<comment type="similarity">
    <text evidence="8">Belongs to the TRAP transporter small permease family.</text>
</comment>
<feature type="transmembrane region" description="Helical" evidence="9">
    <location>
        <begin position="83"/>
        <end position="104"/>
    </location>
</feature>
<dbReference type="PATRIC" id="fig|157733.3.peg.667"/>
<evidence type="ECO:0000256" key="4">
    <source>
        <dbReference type="ARBA" id="ARBA00022519"/>
    </source>
</evidence>
<reference evidence="11" key="1">
    <citation type="submission" date="2015-06" db="EMBL/GenBank/DDBJ databases">
        <authorList>
            <person name="Liu B."/>
            <person name="Wang J."/>
            <person name="Zhu Y."/>
            <person name="Liu G."/>
            <person name="Chen Q."/>
            <person name="Zheng C."/>
            <person name="Che J."/>
            <person name="Ge C."/>
            <person name="Shi H."/>
            <person name="Pan Z."/>
            <person name="Liu X."/>
        </authorList>
    </citation>
    <scope>NUCLEOTIDE SEQUENCE [LARGE SCALE GENOMIC DNA]</scope>
    <source>
        <strain evidence="11">DSM 16346</strain>
    </source>
</reference>
<accession>A0A0J6CKU3</accession>
<keyword evidence="12" id="KW-1185">Reference proteome</keyword>
<dbReference type="STRING" id="157733.AB986_13125"/>
<evidence type="ECO:0000256" key="2">
    <source>
        <dbReference type="ARBA" id="ARBA00022448"/>
    </source>
</evidence>
<proteinExistence type="inferred from homology"/>
<dbReference type="InterPro" id="IPR007387">
    <property type="entry name" value="TRAP_DctQ"/>
</dbReference>
<dbReference type="OrthoDB" id="9815614at2"/>
<evidence type="ECO:0000256" key="7">
    <source>
        <dbReference type="ARBA" id="ARBA00023136"/>
    </source>
</evidence>
<comment type="caution">
    <text evidence="11">The sequence shown here is derived from an EMBL/GenBank/DDBJ whole genome shotgun (WGS) entry which is preliminary data.</text>
</comment>
<feature type="transmembrane region" description="Helical" evidence="9">
    <location>
        <begin position="124"/>
        <end position="146"/>
    </location>
</feature>
<evidence type="ECO:0000256" key="3">
    <source>
        <dbReference type="ARBA" id="ARBA00022475"/>
    </source>
</evidence>
<dbReference type="RefSeq" id="WP_048311567.1">
    <property type="nucleotide sequence ID" value="NZ_CP119526.1"/>
</dbReference>
<evidence type="ECO:0000313" key="12">
    <source>
        <dbReference type="Proteomes" id="UP000035996"/>
    </source>
</evidence>
<evidence type="ECO:0000256" key="6">
    <source>
        <dbReference type="ARBA" id="ARBA00022989"/>
    </source>
</evidence>
<dbReference type="EMBL" id="LELK01000004">
    <property type="protein sequence ID" value="KMM36856.1"/>
    <property type="molecule type" value="Genomic_DNA"/>
</dbReference>
<sequence length="159" mass="18462">MLIKLLERIQLTIGVLFLVVFFITIVIQVITRYMGISAIWTEEVATYSFIWAVFMGASVMLNRREHFKFDLLLNKLKGKSKNSLFLVNDLILLLFSIGLLYLGIEAVQNFWNYTWVSIPELKMGYVWISIPIMGGTMVIYTFAHILRNVRNFSKKEVAE</sequence>
<comment type="subcellular location">
    <subcellularLocation>
        <location evidence="1">Cell inner membrane</location>
        <topology evidence="1">Multi-pass membrane protein</topology>
    </subcellularLocation>
</comment>
<dbReference type="GO" id="GO:0005886">
    <property type="term" value="C:plasma membrane"/>
    <property type="evidence" value="ECO:0007669"/>
    <property type="project" value="UniProtKB-SubCell"/>
</dbReference>
<organism evidence="11 12">
    <name type="scientific">Guptibacillus hwajinpoensis</name>
    <dbReference type="NCBI Taxonomy" id="208199"/>
    <lineage>
        <taxon>Bacteria</taxon>
        <taxon>Bacillati</taxon>
        <taxon>Bacillota</taxon>
        <taxon>Bacilli</taxon>
        <taxon>Bacillales</taxon>
        <taxon>Guptibacillaceae</taxon>
        <taxon>Guptibacillus</taxon>
    </lineage>
</organism>
<dbReference type="InterPro" id="IPR055348">
    <property type="entry name" value="DctQ"/>
</dbReference>
<feature type="domain" description="Tripartite ATP-independent periplasmic transporters DctQ component" evidence="10">
    <location>
        <begin position="22"/>
        <end position="150"/>
    </location>
</feature>
<evidence type="ECO:0000313" key="11">
    <source>
        <dbReference type="EMBL" id="KMM36856.1"/>
    </source>
</evidence>
<protein>
    <submittedName>
        <fullName evidence="11">C4-dicarboxylate ABC transporter permease</fullName>
    </submittedName>
</protein>
<evidence type="ECO:0000256" key="1">
    <source>
        <dbReference type="ARBA" id="ARBA00004429"/>
    </source>
</evidence>
<keyword evidence="6 9" id="KW-1133">Transmembrane helix</keyword>
<keyword evidence="2" id="KW-0813">Transport</keyword>
<dbReference type="AlphaFoldDB" id="A0A0J6CKU3"/>
<keyword evidence="7 9" id="KW-0472">Membrane</keyword>
<feature type="transmembrane region" description="Helical" evidence="9">
    <location>
        <begin position="12"/>
        <end position="33"/>
    </location>
</feature>
<evidence type="ECO:0000256" key="8">
    <source>
        <dbReference type="ARBA" id="ARBA00038436"/>
    </source>
</evidence>
<feature type="transmembrane region" description="Helical" evidence="9">
    <location>
        <begin position="45"/>
        <end position="62"/>
    </location>
</feature>
<gene>
    <name evidence="11" type="ORF">AB986_13125</name>
</gene>
<evidence type="ECO:0000259" key="10">
    <source>
        <dbReference type="Pfam" id="PF04290"/>
    </source>
</evidence>
<dbReference type="PANTHER" id="PTHR35011:SF2">
    <property type="entry name" value="2,3-DIKETO-L-GULONATE TRAP TRANSPORTER SMALL PERMEASE PROTEIN YIAM"/>
    <property type="match status" value="1"/>
</dbReference>
<dbReference type="GO" id="GO:0015740">
    <property type="term" value="P:C4-dicarboxylate transport"/>
    <property type="evidence" value="ECO:0007669"/>
    <property type="project" value="TreeGrafter"/>
</dbReference>
<dbReference type="Pfam" id="PF04290">
    <property type="entry name" value="DctQ"/>
    <property type="match status" value="1"/>
</dbReference>
<dbReference type="PANTHER" id="PTHR35011">
    <property type="entry name" value="2,3-DIKETO-L-GULONATE TRAP TRANSPORTER SMALL PERMEASE PROTEIN YIAM"/>
    <property type="match status" value="1"/>
</dbReference>
<evidence type="ECO:0000256" key="5">
    <source>
        <dbReference type="ARBA" id="ARBA00022692"/>
    </source>
</evidence>